<keyword evidence="5" id="KW-0808">Transferase</keyword>
<feature type="domain" description="PglD N-terminal" evidence="4">
    <location>
        <begin position="3"/>
        <end position="82"/>
    </location>
</feature>
<name>A0A6B2GZ03_9BACT</name>
<protein>
    <submittedName>
        <fullName evidence="5">Acetyltransferase</fullName>
    </submittedName>
</protein>
<dbReference type="InterPro" id="IPR020019">
    <property type="entry name" value="AcTrfase_PglD-like"/>
</dbReference>
<dbReference type="InterPro" id="IPR041561">
    <property type="entry name" value="PglD_N"/>
</dbReference>
<evidence type="ECO:0000313" key="5">
    <source>
        <dbReference type="EMBL" id="NDK56219.1"/>
    </source>
</evidence>
<dbReference type="EMBL" id="JAAEAA010000011">
    <property type="protein sequence ID" value="NDK56219.1"/>
    <property type="molecule type" value="Genomic_DNA"/>
</dbReference>
<dbReference type="NCBIfam" id="TIGR03570">
    <property type="entry name" value="NeuD_NnaD"/>
    <property type="match status" value="1"/>
</dbReference>
<reference evidence="5 6" key="1">
    <citation type="submission" date="2020-01" db="EMBL/GenBank/DDBJ databases">
        <authorList>
            <person name="Kim M.K."/>
        </authorList>
    </citation>
    <scope>NUCLEOTIDE SEQUENCE [LARGE SCALE GENOMIC DNA]</scope>
    <source>
        <strain evidence="5 6">BT213</strain>
    </source>
</reference>
<dbReference type="InterPro" id="IPR050179">
    <property type="entry name" value="Trans_hexapeptide_repeat"/>
</dbReference>
<dbReference type="CDD" id="cd03360">
    <property type="entry name" value="LbH_AT_putative"/>
    <property type="match status" value="1"/>
</dbReference>
<evidence type="ECO:0000256" key="2">
    <source>
        <dbReference type="PIRSR" id="PIRSR620019-1"/>
    </source>
</evidence>
<dbReference type="InterPro" id="IPR011004">
    <property type="entry name" value="Trimer_LpxA-like_sf"/>
</dbReference>
<evidence type="ECO:0000313" key="6">
    <source>
        <dbReference type="Proteomes" id="UP000478546"/>
    </source>
</evidence>
<organism evidence="5 6">
    <name type="scientific">Pontibacter fetidus</name>
    <dbReference type="NCBI Taxonomy" id="2700082"/>
    <lineage>
        <taxon>Bacteria</taxon>
        <taxon>Pseudomonadati</taxon>
        <taxon>Bacteroidota</taxon>
        <taxon>Cytophagia</taxon>
        <taxon>Cytophagales</taxon>
        <taxon>Hymenobacteraceae</taxon>
        <taxon>Pontibacter</taxon>
    </lineage>
</organism>
<comment type="caution">
    <text evidence="5">The sequence shown here is derived from an EMBL/GenBank/DDBJ whole genome shotgun (WGS) entry which is preliminary data.</text>
</comment>
<proteinExistence type="inferred from homology"/>
<dbReference type="Gene3D" id="2.160.10.10">
    <property type="entry name" value="Hexapeptide repeat proteins"/>
    <property type="match status" value="1"/>
</dbReference>
<feature type="active site" description="Proton acceptor" evidence="2">
    <location>
        <position position="139"/>
    </location>
</feature>
<accession>A0A6B2GZ03</accession>
<dbReference type="GO" id="GO:0016740">
    <property type="term" value="F:transferase activity"/>
    <property type="evidence" value="ECO:0007669"/>
    <property type="project" value="UniProtKB-KW"/>
</dbReference>
<dbReference type="Gene3D" id="3.40.50.20">
    <property type="match status" value="1"/>
</dbReference>
<evidence type="ECO:0000256" key="1">
    <source>
        <dbReference type="ARBA" id="ARBA00007274"/>
    </source>
</evidence>
<gene>
    <name evidence="5" type="ORF">GWO68_09850</name>
</gene>
<dbReference type="Proteomes" id="UP000478546">
    <property type="component" value="Unassembled WGS sequence"/>
</dbReference>
<sequence>MNKIAIFGAGGLGREVAMLIEQINSKKLTWDLIGFFDDGLATGDEVFGYKVIGNADDLKKHKSALSVVFAIGEPTIKQRIISVIHNPNLNYPVLIHPGAVLGKDVVIGEGTIIMAGNIITVNVKIGKHVLLSSACTVGHDVTLGACTAVMPGANISGNVEIGQCVYLGVGAKTIQQVKIGTNAIVGAGAVVINSIPPDCTAVGVPAKVIKKNNQ</sequence>
<evidence type="ECO:0000259" key="4">
    <source>
        <dbReference type="Pfam" id="PF17836"/>
    </source>
</evidence>
<dbReference type="PANTHER" id="PTHR43300">
    <property type="entry name" value="ACETYLTRANSFERASE"/>
    <property type="match status" value="1"/>
</dbReference>
<dbReference type="RefSeq" id="WP_162346280.1">
    <property type="nucleotide sequence ID" value="NZ_JAAEAA010000011.1"/>
</dbReference>
<dbReference type="PANTHER" id="PTHR43300:SF7">
    <property type="entry name" value="UDP-N-ACETYLBACILLOSAMINE N-ACETYLTRANSFERASE"/>
    <property type="match status" value="1"/>
</dbReference>
<dbReference type="SUPFAM" id="SSF51161">
    <property type="entry name" value="Trimeric LpxA-like enzymes"/>
    <property type="match status" value="1"/>
</dbReference>
<dbReference type="AlphaFoldDB" id="A0A6B2GZ03"/>
<feature type="binding site" evidence="3">
    <location>
        <position position="72"/>
    </location>
    <ligand>
        <name>substrate</name>
    </ligand>
</feature>
<evidence type="ECO:0000256" key="3">
    <source>
        <dbReference type="PIRSR" id="PIRSR620019-2"/>
    </source>
</evidence>
<dbReference type="Pfam" id="PF17836">
    <property type="entry name" value="PglD_N"/>
    <property type="match status" value="1"/>
</dbReference>
<feature type="site" description="Increases basicity of active site His" evidence="2">
    <location>
        <position position="140"/>
    </location>
</feature>
<comment type="similarity">
    <text evidence="1">Belongs to the transferase hexapeptide repeat family.</text>
</comment>
<keyword evidence="6" id="KW-1185">Reference proteome</keyword>